<dbReference type="EMBL" id="CAAALY010005125">
    <property type="protein sequence ID" value="VEL08950.1"/>
    <property type="molecule type" value="Genomic_DNA"/>
</dbReference>
<keyword evidence="5" id="KW-1185">Reference proteome</keyword>
<keyword evidence="3" id="KW-0472">Membrane</keyword>
<organism evidence="4 5">
    <name type="scientific">Protopolystoma xenopodis</name>
    <dbReference type="NCBI Taxonomy" id="117903"/>
    <lineage>
        <taxon>Eukaryota</taxon>
        <taxon>Metazoa</taxon>
        <taxon>Spiralia</taxon>
        <taxon>Lophotrochozoa</taxon>
        <taxon>Platyhelminthes</taxon>
        <taxon>Monogenea</taxon>
        <taxon>Polyopisthocotylea</taxon>
        <taxon>Polystomatidea</taxon>
        <taxon>Polystomatidae</taxon>
        <taxon>Protopolystoma</taxon>
    </lineage>
</organism>
<feature type="transmembrane region" description="Helical" evidence="3">
    <location>
        <begin position="108"/>
        <end position="125"/>
    </location>
</feature>
<gene>
    <name evidence="4" type="ORF">PXEA_LOCUS2390</name>
</gene>
<keyword evidence="2" id="KW-0808">Transferase</keyword>
<dbReference type="GO" id="GO:0032259">
    <property type="term" value="P:methylation"/>
    <property type="evidence" value="ECO:0007669"/>
    <property type="project" value="UniProtKB-KW"/>
</dbReference>
<dbReference type="Proteomes" id="UP000784294">
    <property type="component" value="Unassembled WGS sequence"/>
</dbReference>
<keyword evidence="3" id="KW-0812">Transmembrane</keyword>
<comment type="caution">
    <text evidence="4">The sequence shown here is derived from an EMBL/GenBank/DDBJ whole genome shotgun (WGS) entry which is preliminary data.</text>
</comment>
<sequence length="127" mass="14822">MIFRDYAHLDHAQLRFGRGNRLDSKVSAYARQDGTLAYFFQRSELVRLFSEAGLVLHRLELIRRSTVNRAKVLINVGLSILDLAYFDFYRVIIRQTSSCRPQEVRMNLLWYVVDLAIVLTPALAFRD</sequence>
<name>A0A3S5A7C2_9PLAT</name>
<evidence type="ECO:0000256" key="2">
    <source>
        <dbReference type="ARBA" id="ARBA00022679"/>
    </source>
</evidence>
<dbReference type="InterPro" id="IPR026113">
    <property type="entry name" value="METTL2/6/8-like"/>
</dbReference>
<dbReference type="PANTHER" id="PTHR22809:SF5">
    <property type="entry name" value="TRNA N(3)-METHYLCYTIDINE METHYLTRANSFERASE METTL6"/>
    <property type="match status" value="1"/>
</dbReference>
<keyword evidence="3" id="KW-1133">Transmembrane helix</keyword>
<protein>
    <submittedName>
        <fullName evidence="4">Uncharacterized protein</fullName>
    </submittedName>
</protein>
<feature type="transmembrane region" description="Helical" evidence="3">
    <location>
        <begin position="72"/>
        <end position="88"/>
    </location>
</feature>
<evidence type="ECO:0000313" key="5">
    <source>
        <dbReference type="Proteomes" id="UP000784294"/>
    </source>
</evidence>
<evidence type="ECO:0000313" key="4">
    <source>
        <dbReference type="EMBL" id="VEL08950.1"/>
    </source>
</evidence>
<keyword evidence="1" id="KW-0489">Methyltransferase</keyword>
<evidence type="ECO:0000256" key="3">
    <source>
        <dbReference type="SAM" id="Phobius"/>
    </source>
</evidence>
<dbReference type="AlphaFoldDB" id="A0A3S5A7C2"/>
<reference evidence="4" key="1">
    <citation type="submission" date="2018-11" db="EMBL/GenBank/DDBJ databases">
        <authorList>
            <consortium name="Pathogen Informatics"/>
        </authorList>
    </citation>
    <scope>NUCLEOTIDE SEQUENCE</scope>
</reference>
<dbReference type="GO" id="GO:0008757">
    <property type="term" value="F:S-adenosylmethionine-dependent methyltransferase activity"/>
    <property type="evidence" value="ECO:0007669"/>
    <property type="project" value="UniProtKB-ARBA"/>
</dbReference>
<dbReference type="OrthoDB" id="417697at2759"/>
<proteinExistence type="predicted"/>
<evidence type="ECO:0000256" key="1">
    <source>
        <dbReference type="ARBA" id="ARBA00022603"/>
    </source>
</evidence>
<dbReference type="PANTHER" id="PTHR22809">
    <property type="entry name" value="METHYLTRANSFERASE-RELATED"/>
    <property type="match status" value="1"/>
</dbReference>
<accession>A0A3S5A7C2</accession>